<evidence type="ECO:0000313" key="1">
    <source>
        <dbReference type="EMBL" id="ACK51050.1"/>
    </source>
</evidence>
<name>B8ERJ8_METSB</name>
<dbReference type="Gene3D" id="3.40.1520.20">
    <property type="match status" value="1"/>
</dbReference>
<organism evidence="1 2">
    <name type="scientific">Methylocella silvestris (strain DSM 15510 / CIP 108128 / LMG 27833 / NCIMB 13906 / BL2)</name>
    <dbReference type="NCBI Taxonomy" id="395965"/>
    <lineage>
        <taxon>Bacteria</taxon>
        <taxon>Pseudomonadati</taxon>
        <taxon>Pseudomonadota</taxon>
        <taxon>Alphaproteobacteria</taxon>
        <taxon>Hyphomicrobiales</taxon>
        <taxon>Beijerinckiaceae</taxon>
        <taxon>Methylocella</taxon>
    </lineage>
</organism>
<dbReference type="InterPro" id="IPR045372">
    <property type="entry name" value="YidB"/>
</dbReference>
<dbReference type="SUPFAM" id="SSF140804">
    <property type="entry name" value="YidB-like"/>
    <property type="match status" value="1"/>
</dbReference>
<dbReference type="eggNOG" id="COG3753">
    <property type="taxonomic scope" value="Bacteria"/>
</dbReference>
<dbReference type="AlphaFoldDB" id="B8ERJ8"/>
<sequence length="340" mass="33360">MSQIEALVANVGSRLGIGPEAAPLVKGLLQLVFGGPKGFEGFLDRFKSAGLGGLVASWIGQADNPPLGQQGAAQAFGEETIAALAEKVGLDRGVVTEALAFLAPKLIGLLTAGGAIPASAPPAVAAFLAGAPAAGSAPAVAAAPALNPALGKSTASATPPSAAVSHGRDSTGLDRYFIPGIGALLAIGFVYHFVTSRPEPAPAPAASETAAALTPAHFGFSNDNGVITASGVVGDNTARSAILDALKKAFGDKVSSAVSVEPNVAPAPWLAKLPAALELLKVPALTADFDGAKINLSGSVPPADLEAILGKLKALFGGDFTFAAGSGAVSAPAPSASSPK</sequence>
<proteinExistence type="predicted"/>
<dbReference type="Pfam" id="PF20159">
    <property type="entry name" value="YidB"/>
    <property type="match status" value="1"/>
</dbReference>
<dbReference type="Proteomes" id="UP000002257">
    <property type="component" value="Chromosome"/>
</dbReference>
<reference evidence="1 2" key="1">
    <citation type="journal article" date="2010" name="J. Bacteriol.">
        <title>Complete genome sequence of the aerobic facultative methanotroph Methylocella silvestris BL2.</title>
        <authorList>
            <person name="Chen Y."/>
            <person name="Crombie A."/>
            <person name="Rahman M.T."/>
            <person name="Dedysh S.N."/>
            <person name="Liesack W."/>
            <person name="Stott M.B."/>
            <person name="Alam M."/>
            <person name="Theisen A.R."/>
            <person name="Murrell J.C."/>
            <person name="Dunfield P.F."/>
        </authorList>
    </citation>
    <scope>NUCLEOTIDE SEQUENCE [LARGE SCALE GENOMIC DNA]</scope>
    <source>
        <strain evidence="2">DSM 15510 / CIP 108128 / LMG 27833 / NCIMB 13906 / BL2</strain>
    </source>
</reference>
<dbReference type="Gene3D" id="1.10.10.690">
    <property type="entry name" value="YidB-like"/>
    <property type="match status" value="1"/>
</dbReference>
<gene>
    <name evidence="1" type="ordered locus">Msil_2111</name>
</gene>
<dbReference type="RefSeq" id="WP_012591120.1">
    <property type="nucleotide sequence ID" value="NC_011666.1"/>
</dbReference>
<dbReference type="HOGENOM" id="CLU_815879_0_0_5"/>
<dbReference type="EMBL" id="CP001280">
    <property type="protein sequence ID" value="ACK51050.1"/>
    <property type="molecule type" value="Genomic_DNA"/>
</dbReference>
<dbReference type="InterPro" id="IPR027405">
    <property type="entry name" value="YidB-like"/>
</dbReference>
<evidence type="ECO:0008006" key="3">
    <source>
        <dbReference type="Google" id="ProtNLM"/>
    </source>
</evidence>
<dbReference type="KEGG" id="msl:Msil_2111"/>
<keyword evidence="2" id="KW-1185">Reference proteome</keyword>
<evidence type="ECO:0000313" key="2">
    <source>
        <dbReference type="Proteomes" id="UP000002257"/>
    </source>
</evidence>
<protein>
    <recommendedName>
        <fullName evidence="3">DUF937 domain-containing protein</fullName>
    </recommendedName>
</protein>
<accession>B8ERJ8</accession>